<sequence>MHQNNSATRHLHQEPLISIIITILNGGETLERCLLSIQNQLFADFELIIVDGGSKDNTLSIVEACYMPNKKLHVVAGAGLYKGLNTGINLSSGKWLYFMGADDELHEIYTLHKVAEEIKSIKKGTKVIVGDVNCVKQENILTPLFGSPYLMRHQVHHQGMFYKREVFDSLLYDETMRIASDYKLNLKLALMGIPHQSMRIIICNFGGDGISENQMKRGYKEMQQVHKHLFNVPGRYWVMGYFWFRRGIGAILRKYNFPIVRSSFKKIFG</sequence>
<dbReference type="GO" id="GO:0016758">
    <property type="term" value="F:hexosyltransferase activity"/>
    <property type="evidence" value="ECO:0007669"/>
    <property type="project" value="UniProtKB-ARBA"/>
</dbReference>
<dbReference type="Pfam" id="PF00535">
    <property type="entry name" value="Glycos_transf_2"/>
    <property type="match status" value="1"/>
</dbReference>
<reference evidence="2 3" key="1">
    <citation type="submission" date="2020-07" db="EMBL/GenBank/DDBJ databases">
        <title>Spirosoma foliorum sp. nov., isolated from the leaves on the Nejang mountain Korea, Republic of.</title>
        <authorList>
            <person name="Ho H."/>
            <person name="Lee Y.-J."/>
            <person name="Nurcahyanto D.-A."/>
            <person name="Kim S.-G."/>
        </authorList>
    </citation>
    <scope>NUCLEOTIDE SEQUENCE [LARGE SCALE GENOMIC DNA]</scope>
    <source>
        <strain evidence="2 3">PL0136</strain>
    </source>
</reference>
<protein>
    <submittedName>
        <fullName evidence="2">Glycosyltransferase</fullName>
    </submittedName>
</protein>
<name>A0A7G5GSK4_9BACT</name>
<dbReference type="KEGG" id="sfol:H3H32_28485"/>
<evidence type="ECO:0000313" key="2">
    <source>
        <dbReference type="EMBL" id="QMW01846.1"/>
    </source>
</evidence>
<dbReference type="PANTHER" id="PTHR22916">
    <property type="entry name" value="GLYCOSYLTRANSFERASE"/>
    <property type="match status" value="1"/>
</dbReference>
<evidence type="ECO:0000259" key="1">
    <source>
        <dbReference type="Pfam" id="PF00535"/>
    </source>
</evidence>
<dbReference type="RefSeq" id="WP_182459124.1">
    <property type="nucleotide sequence ID" value="NZ_CP059732.1"/>
</dbReference>
<keyword evidence="3" id="KW-1185">Reference proteome</keyword>
<dbReference type="InterPro" id="IPR029044">
    <property type="entry name" value="Nucleotide-diphossugar_trans"/>
</dbReference>
<accession>A0A7G5GSK4</accession>
<dbReference type="EMBL" id="CP059732">
    <property type="protein sequence ID" value="QMW01846.1"/>
    <property type="molecule type" value="Genomic_DNA"/>
</dbReference>
<evidence type="ECO:0000313" key="3">
    <source>
        <dbReference type="Proteomes" id="UP000515369"/>
    </source>
</evidence>
<dbReference type="Gene3D" id="3.90.550.10">
    <property type="entry name" value="Spore Coat Polysaccharide Biosynthesis Protein SpsA, Chain A"/>
    <property type="match status" value="1"/>
</dbReference>
<keyword evidence="2" id="KW-0808">Transferase</keyword>
<gene>
    <name evidence="2" type="ORF">H3H32_28485</name>
</gene>
<organism evidence="2 3">
    <name type="scientific">Spirosoma foliorum</name>
    <dbReference type="NCBI Taxonomy" id="2710596"/>
    <lineage>
        <taxon>Bacteria</taxon>
        <taxon>Pseudomonadati</taxon>
        <taxon>Bacteroidota</taxon>
        <taxon>Cytophagia</taxon>
        <taxon>Cytophagales</taxon>
        <taxon>Cytophagaceae</taxon>
        <taxon>Spirosoma</taxon>
    </lineage>
</organism>
<dbReference type="InterPro" id="IPR001173">
    <property type="entry name" value="Glyco_trans_2-like"/>
</dbReference>
<dbReference type="SUPFAM" id="SSF53448">
    <property type="entry name" value="Nucleotide-diphospho-sugar transferases"/>
    <property type="match status" value="1"/>
</dbReference>
<dbReference type="PANTHER" id="PTHR22916:SF3">
    <property type="entry name" value="UDP-GLCNAC:BETAGAL BETA-1,3-N-ACETYLGLUCOSAMINYLTRANSFERASE-LIKE PROTEIN 1"/>
    <property type="match status" value="1"/>
</dbReference>
<dbReference type="AlphaFoldDB" id="A0A7G5GSK4"/>
<proteinExistence type="predicted"/>
<dbReference type="Proteomes" id="UP000515369">
    <property type="component" value="Chromosome"/>
</dbReference>
<feature type="domain" description="Glycosyltransferase 2-like" evidence="1">
    <location>
        <begin position="18"/>
        <end position="123"/>
    </location>
</feature>